<protein>
    <recommendedName>
        <fullName evidence="6">G protein-coupled receptor kinase</fullName>
        <ecNumber evidence="6">2.7.11.-</ecNumber>
    </recommendedName>
</protein>
<organism evidence="9 10">
    <name type="scientific">Limulus polyphemus</name>
    <name type="common">Atlantic horseshoe crab</name>
    <dbReference type="NCBI Taxonomy" id="6850"/>
    <lineage>
        <taxon>Eukaryota</taxon>
        <taxon>Metazoa</taxon>
        <taxon>Ecdysozoa</taxon>
        <taxon>Arthropoda</taxon>
        <taxon>Chelicerata</taxon>
        <taxon>Merostomata</taxon>
        <taxon>Xiphosura</taxon>
        <taxon>Limulidae</taxon>
        <taxon>Limulus</taxon>
    </lineage>
</organism>
<sequence>ADEVKEHPFFQGTDWQLVYLQKYPPPLIPPRGEVNAADAFDIGSFDEEDTKGIKLTEADQELYKNFPVVISDRWQQEISETIFETVNQETDKAEQKKRAKMKMKFEDEKESDCIIHGYIKKLGGPFASAWQTRYGKLYPNRLELHTESGSAKPELIFMDQIDEVCSEYVQVKGEQCVVLKMKVERERDAKVVLTNSDEIGLKEWLIALKSTHRSSLELLGSMAKKAGKIYGTDTNNKNNIVTRNTSEN</sequence>
<keyword evidence="5 6" id="KW-0067">ATP-binding</keyword>
<proteinExistence type="inferred from homology"/>
<evidence type="ECO:0000313" key="10">
    <source>
        <dbReference type="RefSeq" id="XP_022235512.1"/>
    </source>
</evidence>
<keyword evidence="9" id="KW-1185">Reference proteome</keyword>
<evidence type="ECO:0000256" key="6">
    <source>
        <dbReference type="RuleBase" id="RU000308"/>
    </source>
</evidence>
<evidence type="ECO:0000259" key="7">
    <source>
        <dbReference type="PROSITE" id="PS50003"/>
    </source>
</evidence>
<dbReference type="Gene3D" id="2.30.29.30">
    <property type="entry name" value="Pleckstrin-homology domain (PH domain)/Phosphotyrosine-binding domain (PTB)"/>
    <property type="match status" value="1"/>
</dbReference>
<dbReference type="Gene3D" id="1.10.287.1270">
    <property type="match status" value="1"/>
</dbReference>
<dbReference type="InterPro" id="IPR000961">
    <property type="entry name" value="AGC-kinase_C"/>
</dbReference>
<reference evidence="10" key="1">
    <citation type="submission" date="2025-08" db="UniProtKB">
        <authorList>
            <consortium name="RefSeq"/>
        </authorList>
    </citation>
    <scope>IDENTIFICATION</scope>
    <source>
        <tissue evidence="10">Muscle</tissue>
    </source>
</reference>
<dbReference type="SMART" id="SM00233">
    <property type="entry name" value="PH"/>
    <property type="match status" value="1"/>
</dbReference>
<dbReference type="PANTHER" id="PTHR24355">
    <property type="entry name" value="G PROTEIN-COUPLED RECEPTOR KINASE/RIBOSOMAL PROTEIN S6 KINASE"/>
    <property type="match status" value="1"/>
</dbReference>
<keyword evidence="2 6" id="KW-0808">Transferase</keyword>
<dbReference type="SMART" id="SM00133">
    <property type="entry name" value="S_TK_X"/>
    <property type="match status" value="1"/>
</dbReference>
<name>A0ABM1RVV7_LIMPO</name>
<dbReference type="PROSITE" id="PS51285">
    <property type="entry name" value="AGC_KINASE_CTER"/>
    <property type="match status" value="1"/>
</dbReference>
<dbReference type="EC" id="2.7.11.-" evidence="6"/>
<evidence type="ECO:0000256" key="1">
    <source>
        <dbReference type="ARBA" id="ARBA00022527"/>
    </source>
</evidence>
<dbReference type="GeneID" id="106475759"/>
<feature type="domain" description="AGC-kinase C-terminal" evidence="8">
    <location>
        <begin position="11"/>
        <end position="78"/>
    </location>
</feature>
<dbReference type="PRINTS" id="PR00717">
    <property type="entry name" value="GPCRKINASE"/>
</dbReference>
<dbReference type="Pfam" id="PF00169">
    <property type="entry name" value="PH"/>
    <property type="match status" value="1"/>
</dbReference>
<keyword evidence="1 6" id="KW-0723">Serine/threonine-protein kinase</keyword>
<evidence type="ECO:0000313" key="9">
    <source>
        <dbReference type="Proteomes" id="UP000694941"/>
    </source>
</evidence>
<dbReference type="RefSeq" id="XP_022235512.1">
    <property type="nucleotide sequence ID" value="XM_022379804.1"/>
</dbReference>
<dbReference type="InterPro" id="IPR011993">
    <property type="entry name" value="PH-like_dom_sf"/>
</dbReference>
<accession>A0ABM1RVV7</accession>
<dbReference type="InterPro" id="IPR001849">
    <property type="entry name" value="PH_domain"/>
</dbReference>
<evidence type="ECO:0000256" key="3">
    <source>
        <dbReference type="ARBA" id="ARBA00022741"/>
    </source>
</evidence>
<keyword evidence="3 6" id="KW-0547">Nucleotide-binding</keyword>
<dbReference type="PROSITE" id="PS50003">
    <property type="entry name" value="PH_DOMAIN"/>
    <property type="match status" value="1"/>
</dbReference>
<dbReference type="CDD" id="cd01240">
    <property type="entry name" value="PH_GRK2_subgroup"/>
    <property type="match status" value="1"/>
</dbReference>
<dbReference type="PANTHER" id="PTHR24355:SF18">
    <property type="entry name" value="G PROTEIN-COUPLED RECEPTOR KINASE"/>
    <property type="match status" value="1"/>
</dbReference>
<evidence type="ECO:0000259" key="8">
    <source>
        <dbReference type="PROSITE" id="PS51285"/>
    </source>
</evidence>
<gene>
    <name evidence="10" type="primary">LOC106475759</name>
</gene>
<dbReference type="SUPFAM" id="SSF50729">
    <property type="entry name" value="PH domain-like"/>
    <property type="match status" value="1"/>
</dbReference>
<keyword evidence="4 6" id="KW-0418">Kinase</keyword>
<evidence type="ECO:0000256" key="5">
    <source>
        <dbReference type="ARBA" id="ARBA00022840"/>
    </source>
</evidence>
<dbReference type="Proteomes" id="UP000694941">
    <property type="component" value="Unplaced"/>
</dbReference>
<comment type="similarity">
    <text evidence="6">Belongs to the protein kinase superfamily. AGC Ser/Thr protein kinase family. GPRK subfamily.</text>
</comment>
<evidence type="ECO:0000256" key="2">
    <source>
        <dbReference type="ARBA" id="ARBA00022679"/>
    </source>
</evidence>
<dbReference type="InterPro" id="IPR000239">
    <property type="entry name" value="GPCR_kinase"/>
</dbReference>
<feature type="domain" description="PH" evidence="7">
    <location>
        <begin position="112"/>
        <end position="213"/>
    </location>
</feature>
<feature type="non-terminal residue" evidence="10">
    <location>
        <position position="1"/>
    </location>
</feature>
<evidence type="ECO:0000256" key="4">
    <source>
        <dbReference type="ARBA" id="ARBA00022777"/>
    </source>
</evidence>